<organism evidence="1 2">
    <name type="scientific">Phytopseudomonas flavescens</name>
    <dbReference type="NCBI Taxonomy" id="29435"/>
    <lineage>
        <taxon>Bacteria</taxon>
        <taxon>Pseudomonadati</taxon>
        <taxon>Pseudomonadota</taxon>
        <taxon>Gammaproteobacteria</taxon>
        <taxon>Pseudomonadales</taxon>
        <taxon>Pseudomonadaceae</taxon>
        <taxon>Phytopseudomonas</taxon>
    </lineage>
</organism>
<proteinExistence type="predicted"/>
<name>A0A1G8ARB2_9GAMM</name>
<evidence type="ECO:0000313" key="2">
    <source>
        <dbReference type="Proteomes" id="UP000198606"/>
    </source>
</evidence>
<dbReference type="Proteomes" id="UP000198606">
    <property type="component" value="Unassembled WGS sequence"/>
</dbReference>
<dbReference type="STRING" id="29435.SAMN05216588_103286"/>
<sequence>MSEWLDDLYGCCEGVLRGDRQLIAQLRAAGFDCDEEGWSFHLPALHAWLAARAASQPAGDYPSFLRCLYASDLNTRLARQGARIAIADNRGKLSESLYRLQRLP</sequence>
<dbReference type="RefSeq" id="WP_084303766.1">
    <property type="nucleotide sequence ID" value="NZ_FNDG01000003.1"/>
</dbReference>
<gene>
    <name evidence="1" type="ORF">SAMN05216588_103286</name>
</gene>
<dbReference type="AlphaFoldDB" id="A0A1G8ARB2"/>
<reference evidence="1 2" key="1">
    <citation type="submission" date="2016-10" db="EMBL/GenBank/DDBJ databases">
        <authorList>
            <person name="de Groot N.N."/>
        </authorList>
    </citation>
    <scope>NUCLEOTIDE SEQUENCE [LARGE SCALE GENOMIC DNA]</scope>
    <source>
        <strain evidence="1 2">LMG 18387</strain>
    </source>
</reference>
<accession>A0A1G8ARB2</accession>
<evidence type="ECO:0000313" key="1">
    <source>
        <dbReference type="EMBL" id="SDH23602.1"/>
    </source>
</evidence>
<dbReference type="EMBL" id="FNDG01000003">
    <property type="protein sequence ID" value="SDH23602.1"/>
    <property type="molecule type" value="Genomic_DNA"/>
</dbReference>
<protein>
    <submittedName>
        <fullName evidence="1">Uncharacterized protein</fullName>
    </submittedName>
</protein>